<dbReference type="InterPro" id="IPR024530">
    <property type="entry name" value="QSregVF_b"/>
</dbReference>
<reference evidence="1 2" key="1">
    <citation type="journal article" date="2015" name="Genome Announc.">
        <title>Complete Genome of Geobacter pickeringii G13T, a Metal-Reducing Isolate from Sedimentary Kaolin Deposits.</title>
        <authorList>
            <person name="Badalamenti J.P."/>
            <person name="Bond D.R."/>
        </authorList>
    </citation>
    <scope>NUCLEOTIDE SEQUENCE [LARGE SCALE GENOMIC DNA]</scope>
    <source>
        <strain evidence="1 2">G13</strain>
    </source>
</reference>
<dbReference type="HOGENOM" id="CLU_176025_0_0_7"/>
<accession>A0A0B5B6S8</accession>
<evidence type="ECO:0008006" key="3">
    <source>
        <dbReference type="Google" id="ProtNLM"/>
    </source>
</evidence>
<evidence type="ECO:0000313" key="1">
    <source>
        <dbReference type="EMBL" id="AJE02252.1"/>
    </source>
</evidence>
<dbReference type="Pfam" id="PF12843">
    <property type="entry name" value="QSregVF_b"/>
    <property type="match status" value="1"/>
</dbReference>
<protein>
    <recommendedName>
        <fullName evidence="3">Cytoplasmic protein</fullName>
    </recommendedName>
</protein>
<dbReference type="AlphaFoldDB" id="A0A0B5B6S8"/>
<proteinExistence type="predicted"/>
<dbReference type="EMBL" id="CP009788">
    <property type="protein sequence ID" value="AJE02252.1"/>
    <property type="molecule type" value="Genomic_DNA"/>
</dbReference>
<dbReference type="KEGG" id="gpi:GPICK_01660"/>
<dbReference type="Proteomes" id="UP000057609">
    <property type="component" value="Chromosome"/>
</dbReference>
<keyword evidence="2" id="KW-1185">Reference proteome</keyword>
<gene>
    <name evidence="1" type="ORF">GPICK_01660</name>
</gene>
<organism evidence="1 2">
    <name type="scientific">Geobacter pickeringii</name>
    <dbReference type="NCBI Taxonomy" id="345632"/>
    <lineage>
        <taxon>Bacteria</taxon>
        <taxon>Pseudomonadati</taxon>
        <taxon>Thermodesulfobacteriota</taxon>
        <taxon>Desulfuromonadia</taxon>
        <taxon>Geobacterales</taxon>
        <taxon>Geobacteraceae</taxon>
        <taxon>Geobacter</taxon>
    </lineage>
</organism>
<dbReference type="STRING" id="345632.GPICK_01660"/>
<evidence type="ECO:0000313" key="2">
    <source>
        <dbReference type="Proteomes" id="UP000057609"/>
    </source>
</evidence>
<name>A0A0B5B6S8_9BACT</name>
<sequence length="82" mass="9659">MEALFDPRDLLELAAARMPFGKYRGWLLIDLPEPYVVWFARQGFPEGKLGRMLQALYEIKANGLEALFDPLREPFRPHEKRR</sequence>